<dbReference type="Proteomes" id="UP001469553">
    <property type="component" value="Unassembled WGS sequence"/>
</dbReference>
<proteinExistence type="predicted"/>
<evidence type="ECO:0000313" key="1">
    <source>
        <dbReference type="EMBL" id="MEQ2315710.1"/>
    </source>
</evidence>
<keyword evidence="2" id="KW-1185">Reference proteome</keyword>
<protein>
    <submittedName>
        <fullName evidence="1">Uncharacterized protein</fullName>
    </submittedName>
</protein>
<accession>A0ABV1AD30</accession>
<name>A0ABV1AD30_9TELE</name>
<sequence>MRTDDCVYVCASADPCVLQSLDVSYPFTEVFSCFPLKLPCTSLALKRGNLKEELDRWMGVWMELPITSNQNRMDLFAQGHTGGTLLNLWELVMLVELLQVKSKKKIPSYV</sequence>
<evidence type="ECO:0000313" key="2">
    <source>
        <dbReference type="Proteomes" id="UP001469553"/>
    </source>
</evidence>
<dbReference type="EMBL" id="JAHRIP010087113">
    <property type="protein sequence ID" value="MEQ2315710.1"/>
    <property type="molecule type" value="Genomic_DNA"/>
</dbReference>
<organism evidence="1 2">
    <name type="scientific">Ameca splendens</name>
    <dbReference type="NCBI Taxonomy" id="208324"/>
    <lineage>
        <taxon>Eukaryota</taxon>
        <taxon>Metazoa</taxon>
        <taxon>Chordata</taxon>
        <taxon>Craniata</taxon>
        <taxon>Vertebrata</taxon>
        <taxon>Euteleostomi</taxon>
        <taxon>Actinopterygii</taxon>
        <taxon>Neopterygii</taxon>
        <taxon>Teleostei</taxon>
        <taxon>Neoteleostei</taxon>
        <taxon>Acanthomorphata</taxon>
        <taxon>Ovalentaria</taxon>
        <taxon>Atherinomorphae</taxon>
        <taxon>Cyprinodontiformes</taxon>
        <taxon>Goodeidae</taxon>
        <taxon>Ameca</taxon>
    </lineage>
</organism>
<comment type="caution">
    <text evidence="1">The sequence shown here is derived from an EMBL/GenBank/DDBJ whole genome shotgun (WGS) entry which is preliminary data.</text>
</comment>
<gene>
    <name evidence="1" type="ORF">AMECASPLE_025255</name>
</gene>
<reference evidence="1 2" key="1">
    <citation type="submission" date="2021-06" db="EMBL/GenBank/DDBJ databases">
        <authorList>
            <person name="Palmer J.M."/>
        </authorList>
    </citation>
    <scope>NUCLEOTIDE SEQUENCE [LARGE SCALE GENOMIC DNA]</scope>
    <source>
        <strain evidence="1 2">AS_MEX2019</strain>
        <tissue evidence="1">Muscle</tissue>
    </source>
</reference>